<dbReference type="InParanoid" id="A0A0C3KRB0"/>
<feature type="compositionally biased region" description="Low complexity" evidence="2">
    <location>
        <begin position="484"/>
        <end position="497"/>
    </location>
</feature>
<proteinExistence type="predicted"/>
<feature type="region of interest" description="Disordered" evidence="2">
    <location>
        <begin position="273"/>
        <end position="295"/>
    </location>
</feature>
<accession>A0A0C3KRB0</accession>
<evidence type="ECO:0000313" key="3">
    <source>
        <dbReference type="EMBL" id="KIO12082.1"/>
    </source>
</evidence>
<feature type="region of interest" description="Disordered" evidence="2">
    <location>
        <begin position="308"/>
        <end position="384"/>
    </location>
</feature>
<reference evidence="4" key="2">
    <citation type="submission" date="2015-01" db="EMBL/GenBank/DDBJ databases">
        <title>Evolutionary Origins and Diversification of the Mycorrhizal Mutualists.</title>
        <authorList>
            <consortium name="DOE Joint Genome Institute"/>
            <consortium name="Mycorrhizal Genomics Consortium"/>
            <person name="Kohler A."/>
            <person name="Kuo A."/>
            <person name="Nagy L.G."/>
            <person name="Floudas D."/>
            <person name="Copeland A."/>
            <person name="Barry K.W."/>
            <person name="Cichocki N."/>
            <person name="Veneault-Fourrey C."/>
            <person name="LaButti K."/>
            <person name="Lindquist E.A."/>
            <person name="Lipzen A."/>
            <person name="Lundell T."/>
            <person name="Morin E."/>
            <person name="Murat C."/>
            <person name="Riley R."/>
            <person name="Ohm R."/>
            <person name="Sun H."/>
            <person name="Tunlid A."/>
            <person name="Henrissat B."/>
            <person name="Grigoriev I.V."/>
            <person name="Hibbett D.S."/>
            <person name="Martin F."/>
        </authorList>
    </citation>
    <scope>NUCLEOTIDE SEQUENCE [LARGE SCALE GENOMIC DNA]</scope>
    <source>
        <strain evidence="4">Marx 270</strain>
    </source>
</reference>
<reference evidence="3 4" key="1">
    <citation type="submission" date="2014-04" db="EMBL/GenBank/DDBJ databases">
        <authorList>
            <consortium name="DOE Joint Genome Institute"/>
            <person name="Kuo A."/>
            <person name="Kohler A."/>
            <person name="Costa M.D."/>
            <person name="Nagy L.G."/>
            <person name="Floudas D."/>
            <person name="Copeland A."/>
            <person name="Barry K.W."/>
            <person name="Cichocki N."/>
            <person name="Veneault-Fourrey C."/>
            <person name="LaButti K."/>
            <person name="Lindquist E.A."/>
            <person name="Lipzen A."/>
            <person name="Lundell T."/>
            <person name="Morin E."/>
            <person name="Murat C."/>
            <person name="Sun H."/>
            <person name="Tunlid A."/>
            <person name="Henrissat B."/>
            <person name="Grigoriev I.V."/>
            <person name="Hibbett D.S."/>
            <person name="Martin F."/>
            <person name="Nordberg H.P."/>
            <person name="Cantor M.N."/>
            <person name="Hua S.X."/>
        </authorList>
    </citation>
    <scope>NUCLEOTIDE SEQUENCE [LARGE SCALE GENOMIC DNA]</scope>
    <source>
        <strain evidence="3 4">Marx 270</strain>
    </source>
</reference>
<evidence type="ECO:0000256" key="1">
    <source>
        <dbReference type="SAM" id="Coils"/>
    </source>
</evidence>
<dbReference type="EMBL" id="KN831948">
    <property type="protein sequence ID" value="KIO12082.1"/>
    <property type="molecule type" value="Genomic_DNA"/>
</dbReference>
<gene>
    <name evidence="3" type="ORF">M404DRAFT_19913</name>
</gene>
<evidence type="ECO:0000256" key="2">
    <source>
        <dbReference type="SAM" id="MobiDB-lite"/>
    </source>
</evidence>
<dbReference type="AlphaFoldDB" id="A0A0C3KRB0"/>
<name>A0A0C3KRB0_PISTI</name>
<feature type="compositionally biased region" description="Basic and acidic residues" evidence="2">
    <location>
        <begin position="368"/>
        <end position="379"/>
    </location>
</feature>
<organism evidence="3 4">
    <name type="scientific">Pisolithus tinctorius Marx 270</name>
    <dbReference type="NCBI Taxonomy" id="870435"/>
    <lineage>
        <taxon>Eukaryota</taxon>
        <taxon>Fungi</taxon>
        <taxon>Dikarya</taxon>
        <taxon>Basidiomycota</taxon>
        <taxon>Agaricomycotina</taxon>
        <taxon>Agaricomycetes</taxon>
        <taxon>Agaricomycetidae</taxon>
        <taxon>Boletales</taxon>
        <taxon>Sclerodermatineae</taxon>
        <taxon>Pisolithaceae</taxon>
        <taxon>Pisolithus</taxon>
    </lineage>
</organism>
<feature type="coiled-coil region" evidence="1">
    <location>
        <begin position="401"/>
        <end position="428"/>
    </location>
</feature>
<feature type="compositionally biased region" description="Basic and acidic residues" evidence="2">
    <location>
        <begin position="320"/>
        <end position="331"/>
    </location>
</feature>
<protein>
    <submittedName>
        <fullName evidence="3">Uncharacterized protein</fullName>
    </submittedName>
</protein>
<keyword evidence="4" id="KW-1185">Reference proteome</keyword>
<feature type="region of interest" description="Disordered" evidence="2">
    <location>
        <begin position="1"/>
        <end position="99"/>
    </location>
</feature>
<evidence type="ECO:0000313" key="4">
    <source>
        <dbReference type="Proteomes" id="UP000054217"/>
    </source>
</evidence>
<feature type="compositionally biased region" description="Basic residues" evidence="2">
    <location>
        <begin position="355"/>
        <end position="367"/>
    </location>
</feature>
<keyword evidence="1" id="KW-0175">Coiled coil</keyword>
<feature type="compositionally biased region" description="Polar residues" evidence="2">
    <location>
        <begin position="12"/>
        <end position="34"/>
    </location>
</feature>
<dbReference type="HOGENOM" id="CLU_036642_0_0_1"/>
<dbReference type="Proteomes" id="UP000054217">
    <property type="component" value="Unassembled WGS sequence"/>
</dbReference>
<sequence length="550" mass="61138">MTLELCAIDHPTGTSNAQEDNRWWNQSTSDQRNMATAYPNPADNHANDGVDSTARKPKPKPRIRSNAAQNDKMVISPNDGVDPVGRNSNARPRGHAMDRDNRLLDQAEADGVARRPERNPPTTCTPKVKQHYVYRQHQHLHPGTIDRQHPASHTAENAKQMVEEAARVTMQELKGLQGWDGTHWRKVAQLVWAQLGMVRTVVQHLPLAFEIPLHLIAIDMHMVDLAIIVVTQTWPPFNQMMMAREANVKDHPWYRLRHQPKSHPYYKVLEELTGPSSRAKHQAQPVDKGKGKEVGMDEVQGTRLPDIMAKTTGVAMQKPGNEEDQNREKAWGRSQSRCGRPAAKPVDASDQTSRGRSRSRRPTKKAKPVNEDVQDRRDINNPPKSWEVVPEAERANDLCHCDEYQEEVTILKQENADMRQEIEVTRTELAALHQVVDAIRNHLFPAPDVLNHPLVPFHATSNPTPVPHMPVMVKLGTATSVVEVQSSQSSSRQESTEPPLASFEGGAGLEVPPSNVEPVHGPAGGLAISITLPPPAVGSAPGQEGRMEVD</sequence>
<feature type="region of interest" description="Disordered" evidence="2">
    <location>
        <begin position="484"/>
        <end position="550"/>
    </location>
</feature>